<comment type="catalytic activity">
    <reaction evidence="6">
        <text>acetyl-CoA + 2-oxoglutarate + H2O = (2R)-homocitrate + CoA + H(+)</text>
        <dbReference type="Rhea" id="RHEA:12929"/>
        <dbReference type="ChEBI" id="CHEBI:15377"/>
        <dbReference type="ChEBI" id="CHEBI:15378"/>
        <dbReference type="ChEBI" id="CHEBI:16810"/>
        <dbReference type="ChEBI" id="CHEBI:57287"/>
        <dbReference type="ChEBI" id="CHEBI:57288"/>
        <dbReference type="ChEBI" id="CHEBI:58884"/>
        <dbReference type="EC" id="2.3.3.14"/>
    </reaction>
</comment>
<dbReference type="InterPro" id="IPR000891">
    <property type="entry name" value="PYR_CT"/>
</dbReference>
<dbReference type="EMBL" id="LNYB01000080">
    <property type="protein sequence ID" value="KTC96852.1"/>
    <property type="molecule type" value="Genomic_DNA"/>
</dbReference>
<evidence type="ECO:0000256" key="3">
    <source>
        <dbReference type="ARBA" id="ARBA00012974"/>
    </source>
</evidence>
<dbReference type="Pfam" id="PF00682">
    <property type="entry name" value="HMGL-like"/>
    <property type="match status" value="1"/>
</dbReference>
<dbReference type="EMBL" id="UASS01000013">
    <property type="protein sequence ID" value="SPX60914.1"/>
    <property type="molecule type" value="Genomic_DNA"/>
</dbReference>
<evidence type="ECO:0000256" key="1">
    <source>
        <dbReference type="ARBA" id="ARBA00003050"/>
    </source>
</evidence>
<evidence type="ECO:0000313" key="11">
    <source>
        <dbReference type="Proteomes" id="UP000251942"/>
    </source>
</evidence>
<evidence type="ECO:0000256" key="4">
    <source>
        <dbReference type="ARBA" id="ARBA00020735"/>
    </source>
</evidence>
<feature type="domain" description="Pyruvate carboxyltransferase" evidence="7">
    <location>
        <begin position="4"/>
        <end position="254"/>
    </location>
</feature>
<protein>
    <recommendedName>
        <fullName evidence="4">Homocitrate synthase</fullName>
        <ecNumber evidence="3">2.3.3.14</ecNumber>
    </recommendedName>
</protein>
<evidence type="ECO:0000256" key="2">
    <source>
        <dbReference type="ARBA" id="ARBA00006154"/>
    </source>
</evidence>
<evidence type="ECO:0000313" key="9">
    <source>
        <dbReference type="EMBL" id="SPX60914.1"/>
    </source>
</evidence>
<dbReference type="InterPro" id="IPR013785">
    <property type="entry name" value="Aldolase_TIM"/>
</dbReference>
<reference evidence="9 11" key="2">
    <citation type="submission" date="2018-06" db="EMBL/GenBank/DDBJ databases">
        <authorList>
            <consortium name="Pathogen Informatics"/>
            <person name="Doyle S."/>
        </authorList>
    </citation>
    <scope>NUCLEOTIDE SEQUENCE [LARGE SCALE GENOMIC DNA]</scope>
    <source>
        <strain evidence="9 11">NCTC12022</strain>
    </source>
</reference>
<name>A0A0W0TMN1_9GAMM</name>
<sequence>MNIIELLDVSLRDGGHRTNFHFKKNELQAILTSLDNSGIEYIEIGYRNGSIAPIENIGPAGLCEKDYLLFCTSLLKKAKTAVMAHPKNVTADDIKELRDCGVQLLRICVIKGDVEEACPLIDMGKQYGLATSVNFIHTSHYKEKELDEVLARVNPHKPDMIYFADSNGSLLPARVDQIYRKYSREYSIPLGFHAHDNLGLAQVNTLAAMNAGAHYIDASLAGMGKGIGNLRTEFFTAYLHAINIKKYRLAPVLMAANYVRKALGIGSEEIEMDEFIRGISDFSTAEMKKFKETTDTLNLL</sequence>
<dbReference type="EC" id="2.3.3.14" evidence="3"/>
<proteinExistence type="inferred from homology"/>
<dbReference type="STRING" id="453.Lfee_1764"/>
<dbReference type="PANTHER" id="PTHR42880">
    <property type="entry name" value="HOMOCITRATE SYNTHASE"/>
    <property type="match status" value="1"/>
</dbReference>
<dbReference type="PROSITE" id="PS50991">
    <property type="entry name" value="PYR_CT"/>
    <property type="match status" value="1"/>
</dbReference>
<dbReference type="Proteomes" id="UP000054698">
    <property type="component" value="Unassembled WGS sequence"/>
</dbReference>
<organism evidence="8 10">
    <name type="scientific">Legionella feeleii</name>
    <dbReference type="NCBI Taxonomy" id="453"/>
    <lineage>
        <taxon>Bacteria</taxon>
        <taxon>Pseudomonadati</taxon>
        <taxon>Pseudomonadota</taxon>
        <taxon>Gammaproteobacteria</taxon>
        <taxon>Legionellales</taxon>
        <taxon>Legionellaceae</taxon>
        <taxon>Legionella</taxon>
    </lineage>
</organism>
<dbReference type="SUPFAM" id="SSF51569">
    <property type="entry name" value="Aldolase"/>
    <property type="match status" value="1"/>
</dbReference>
<comment type="similarity">
    <text evidence="2">Belongs to the alpha-IPM synthase/homocitrate synthase family.</text>
</comment>
<dbReference type="OrthoDB" id="9803573at2"/>
<keyword evidence="5" id="KW-0808">Transferase</keyword>
<dbReference type="GO" id="GO:0004410">
    <property type="term" value="F:homocitrate synthase activity"/>
    <property type="evidence" value="ECO:0007669"/>
    <property type="project" value="UniProtKB-EC"/>
</dbReference>
<evidence type="ECO:0000313" key="10">
    <source>
        <dbReference type="Proteomes" id="UP000054698"/>
    </source>
</evidence>
<dbReference type="AlphaFoldDB" id="A0A0W0TMN1"/>
<dbReference type="Proteomes" id="UP000251942">
    <property type="component" value="Unassembled WGS sequence"/>
</dbReference>
<evidence type="ECO:0000256" key="6">
    <source>
        <dbReference type="ARBA" id="ARBA00048019"/>
    </source>
</evidence>
<keyword evidence="9" id="KW-0456">Lyase</keyword>
<dbReference type="PANTHER" id="PTHR42880:SF1">
    <property type="entry name" value="ISOPROPYLMALATE_HOMOCITRATE_CITRAMALATE SYNTHASE FAMILY PROTEIN"/>
    <property type="match status" value="1"/>
</dbReference>
<evidence type="ECO:0000313" key="8">
    <source>
        <dbReference type="EMBL" id="KTC96852.1"/>
    </source>
</evidence>
<keyword evidence="10" id="KW-1185">Reference proteome</keyword>
<dbReference type="RefSeq" id="WP_058445914.1">
    <property type="nucleotide sequence ID" value="NZ_CAAAHT010000002.1"/>
</dbReference>
<evidence type="ECO:0000259" key="7">
    <source>
        <dbReference type="PROSITE" id="PS50991"/>
    </source>
</evidence>
<dbReference type="PATRIC" id="fig|453.4.peg.1938"/>
<dbReference type="Gene3D" id="3.20.20.70">
    <property type="entry name" value="Aldolase class I"/>
    <property type="match status" value="1"/>
</dbReference>
<dbReference type="GO" id="GO:0016829">
    <property type="term" value="F:lyase activity"/>
    <property type="evidence" value="ECO:0007669"/>
    <property type="project" value="UniProtKB-KW"/>
</dbReference>
<evidence type="ECO:0000256" key="5">
    <source>
        <dbReference type="ARBA" id="ARBA00022679"/>
    </source>
</evidence>
<accession>A0A0W0TMN1</accession>
<reference evidence="8 10" key="1">
    <citation type="submission" date="2015-11" db="EMBL/GenBank/DDBJ databases">
        <title>Genomic analysis of 38 Legionella species identifies large and diverse effector repertoires.</title>
        <authorList>
            <person name="Burstein D."/>
            <person name="Amaro F."/>
            <person name="Zusman T."/>
            <person name="Lifshitz Z."/>
            <person name="Cohen O."/>
            <person name="Gilbert J.A."/>
            <person name="Pupko T."/>
            <person name="Shuman H.A."/>
            <person name="Segal G."/>
        </authorList>
    </citation>
    <scope>NUCLEOTIDE SEQUENCE [LARGE SCALE GENOMIC DNA]</scope>
    <source>
        <strain evidence="8 10">WO-44C</strain>
    </source>
</reference>
<comment type="function">
    <text evidence="1">This protein is a Fe-Mo-cofactor biosynthetic component.</text>
</comment>
<gene>
    <name evidence="9" type="primary">bphI</name>
    <name evidence="8" type="ORF">Lfee_1764</name>
    <name evidence="9" type="ORF">NCTC12022_01651</name>
</gene>